<dbReference type="PANTHER" id="PTHR22655:SF2">
    <property type="entry name" value="ATP-DEPENDENT RNA HELICASE TDRD12-RELATED"/>
    <property type="match status" value="1"/>
</dbReference>
<dbReference type="CTD" id="91646"/>
<evidence type="ECO:0000313" key="9">
    <source>
        <dbReference type="Proteomes" id="UP000515159"/>
    </source>
</evidence>
<dbReference type="Gene3D" id="2.60.40.790">
    <property type="match status" value="1"/>
</dbReference>
<dbReference type="KEGG" id="gsh:117358712"/>
<evidence type="ECO:0000256" key="2">
    <source>
        <dbReference type="ARBA" id="ARBA00022737"/>
    </source>
</evidence>
<evidence type="ECO:0000313" key="10">
    <source>
        <dbReference type="RefSeq" id="XP_033796155.1"/>
    </source>
</evidence>
<keyword evidence="3" id="KW-0547">Nucleotide-binding</keyword>
<keyword evidence="2" id="KW-0677">Repeat</keyword>
<dbReference type="CDD" id="cd20435">
    <property type="entry name" value="Tudor_TDRD12_rpt2"/>
    <property type="match status" value="1"/>
</dbReference>
<evidence type="ECO:0000256" key="7">
    <source>
        <dbReference type="ARBA" id="ARBA00047984"/>
    </source>
</evidence>
<dbReference type="Pfam" id="PF00271">
    <property type="entry name" value="Helicase_C"/>
    <property type="match status" value="1"/>
</dbReference>
<dbReference type="InterPro" id="IPR027417">
    <property type="entry name" value="P-loop_NTPase"/>
</dbReference>
<organism evidence="9 13">
    <name type="scientific">Geotrypetes seraphini</name>
    <name type="common">Gaboon caecilian</name>
    <name type="synonym">Caecilia seraphini</name>
    <dbReference type="NCBI Taxonomy" id="260995"/>
    <lineage>
        <taxon>Eukaryota</taxon>
        <taxon>Metazoa</taxon>
        <taxon>Chordata</taxon>
        <taxon>Craniata</taxon>
        <taxon>Vertebrata</taxon>
        <taxon>Euteleostomi</taxon>
        <taxon>Amphibia</taxon>
        <taxon>Gymnophiona</taxon>
        <taxon>Geotrypetes</taxon>
    </lineage>
</organism>
<evidence type="ECO:0000313" key="11">
    <source>
        <dbReference type="RefSeq" id="XP_033796156.1"/>
    </source>
</evidence>
<dbReference type="InterPro" id="IPR008978">
    <property type="entry name" value="HSP20-like_chaperone"/>
</dbReference>
<keyword evidence="5 10" id="KW-0347">Helicase</keyword>
<name>A0A6P8R7I2_GEOSA</name>
<dbReference type="RefSeq" id="XP_033796156.1">
    <property type="nucleotide sequence ID" value="XM_033940265.1"/>
</dbReference>
<accession>A0A6P8R7I2</accession>
<dbReference type="Gene3D" id="2.40.50.90">
    <property type="match status" value="2"/>
</dbReference>
<dbReference type="GO" id="GO:0005524">
    <property type="term" value="F:ATP binding"/>
    <property type="evidence" value="ECO:0007669"/>
    <property type="project" value="UniProtKB-KW"/>
</dbReference>
<protein>
    <recommendedName>
        <fullName evidence="1">RNA helicase</fullName>
        <ecNumber evidence="1">3.6.4.13</ecNumber>
    </recommendedName>
</protein>
<dbReference type="PANTHER" id="PTHR22655">
    <property type="entry name" value="ATP-DEPENDENT RNA HELICASE TDRD12-RELATED"/>
    <property type="match status" value="1"/>
</dbReference>
<dbReference type="SUPFAM" id="SSF49764">
    <property type="entry name" value="HSP20-like chaperones"/>
    <property type="match status" value="1"/>
</dbReference>
<evidence type="ECO:0000256" key="5">
    <source>
        <dbReference type="ARBA" id="ARBA00022806"/>
    </source>
</evidence>
<sequence>MYQIVVLKVEDPSCFWGTIVKGTGVVLDDIGKYEKLYDEMNWLYTFAFKDVEDIKPSSLEEGQVCMAYCQELKCWCRAVVESFIFSADGYLAECFLVDHAKYIPVKTKNIRAVVETCLRLPFRAKKFKLCHIQPITLCVDFTKDTAELGPAKRWDSAAIQHFQSLLKASTCIEVKVCSKEDDCYEVYLYVTTQEETICLNDELVTKNFARFVVFPEIEEESPTRATTINHVKNVQIPLNSITISRNDIKEMKNPILALWPTLHGKVFKRLTSDDLLEGRISEIQTKSNFPVKKIQSESQNNEKTDSSKLLQILNPDPLKDADILSLEQLQKINFNAQKHPIILSKRIEPCSTLEQAPLSANLKKELIQNKILGPSLTEAYCWPSVAQGYDSVVISPHGKDPIIYIPPVLTYLQLASAAHKKVPSRNGPLVLFLCPGWKKAHHVFDLLLLYGKDSRQLNPLLLLIGLNKEEAKNMKLPRGCEAIVTTPNSLLRLLDYQSLLFVRICHIILDEVELLCSKASEQLFRILDLYKKNVVTEARKTTPQQIVAVGTCWHKHLDLLIKEFMNDPYVIITSMEEAAVYGNIHQVVHLCLHCDKSSTLIRILDFTPTIAEKILIFTNSIEETEMIHKVVASHSIYCLKIHTKLHFHLNYVIEQWEKKISSGTCIVLVLTDDCLASLHITDATCVIHYDLPASNQVFGLRMFAMSGNFQNKLQKGFFVEPENSKAKSILLMTEKNANQAISVLHYLEHTDAKIPQELYDFTAGSLKAREDSKLERPLCQYLKELGACRDIRTCPERHQINGKIDMPQKVSGKIIPTDGYISIIPLHIVNATNYYGRIITKDDLYASLATEMGDYYQNVSNRVCVEKVEELALYGLQEGALYYRVQVFSVLKKEDCLFFTVNVSYIDEGRTGKIRGHQLLQLPTRFQHLPAQAVEFIVARVKPIDNETSWNPKVTRHICQKIRGKQHDAKVALSLGNTVWVDPVVRVTKLTDLKTSINEYNVRTEIIFTGMGIDNPEHMEQLKALCREAHLLPDESSTSQTLIPSFISDIMKVNPAIEYVRNGDSETISENKVCDKADDPESKKAVIVTQSTLKSLHPQIKWFQKEDTLTLKIKITNVTEHNATFFMDRVAFSAHSGEKYYLANLELSGNIIVKTSLCVIKQGEPVLILTKAEKGAWNSLLKQKNPNVYFDFEHWEDSEDGGQFPLVTSCGNNKYRADSEDLEDFLGDSSSRGSDSESD</sequence>
<dbReference type="FunFam" id="2.30.30.140:FF:000075">
    <property type="entry name" value="putative ATP-dependent RNA helicase TDRD12"/>
    <property type="match status" value="1"/>
</dbReference>
<keyword evidence="6" id="KW-0067">ATP-binding</keyword>
<dbReference type="AlphaFoldDB" id="A0A6P8R7I2"/>
<keyword evidence="9" id="KW-1185">Reference proteome</keyword>
<dbReference type="InterPro" id="IPR007052">
    <property type="entry name" value="CS_dom"/>
</dbReference>
<dbReference type="GO" id="GO:0003724">
    <property type="term" value="F:RNA helicase activity"/>
    <property type="evidence" value="ECO:0007669"/>
    <property type="project" value="UniProtKB-EC"/>
</dbReference>
<dbReference type="Pfam" id="PF00567">
    <property type="entry name" value="TUDOR"/>
    <property type="match status" value="2"/>
</dbReference>
<evidence type="ECO:0000256" key="4">
    <source>
        <dbReference type="ARBA" id="ARBA00022801"/>
    </source>
</evidence>
<dbReference type="RefSeq" id="XP_033796158.1">
    <property type="nucleotide sequence ID" value="XM_033940267.1"/>
</dbReference>
<proteinExistence type="predicted"/>
<dbReference type="Gene3D" id="2.30.30.140">
    <property type="match status" value="2"/>
</dbReference>
<dbReference type="GeneID" id="117358712"/>
<dbReference type="InterPro" id="IPR035437">
    <property type="entry name" value="SNase_OB-fold_sf"/>
</dbReference>
<evidence type="ECO:0000313" key="13">
    <source>
        <dbReference type="RefSeq" id="XP_033796158.1"/>
    </source>
</evidence>
<dbReference type="Gene3D" id="3.40.50.300">
    <property type="entry name" value="P-loop containing nucleotide triphosphate hydrolases"/>
    <property type="match status" value="2"/>
</dbReference>
<gene>
    <name evidence="10 11 12 13" type="primary">TDRD12</name>
</gene>
<evidence type="ECO:0000259" key="8">
    <source>
        <dbReference type="PROSITE" id="PS51203"/>
    </source>
</evidence>
<dbReference type="OrthoDB" id="249932at2759"/>
<reference evidence="10 11" key="1">
    <citation type="submission" date="2025-04" db="UniProtKB">
        <authorList>
            <consortium name="RefSeq"/>
        </authorList>
    </citation>
    <scope>IDENTIFICATION</scope>
</reference>
<dbReference type="RefSeq" id="XP_033796157.1">
    <property type="nucleotide sequence ID" value="XM_033940266.1"/>
</dbReference>
<evidence type="ECO:0000256" key="6">
    <source>
        <dbReference type="ARBA" id="ARBA00022840"/>
    </source>
</evidence>
<dbReference type="SUPFAM" id="SSF52540">
    <property type="entry name" value="P-loop containing nucleoside triphosphate hydrolases"/>
    <property type="match status" value="1"/>
</dbReference>
<dbReference type="FunFam" id="3.40.50.300:FF:001416">
    <property type="entry name" value="Tudor domain containing 12"/>
    <property type="match status" value="1"/>
</dbReference>
<evidence type="ECO:0000256" key="3">
    <source>
        <dbReference type="ARBA" id="ARBA00022741"/>
    </source>
</evidence>
<feature type="domain" description="CS" evidence="8">
    <location>
        <begin position="1095"/>
        <end position="1181"/>
    </location>
</feature>
<dbReference type="FunFam" id="3.40.50.300:FF:001517">
    <property type="entry name" value="Putative ATP-dependent RNA helicase TDRD12"/>
    <property type="match status" value="1"/>
</dbReference>
<evidence type="ECO:0000313" key="12">
    <source>
        <dbReference type="RefSeq" id="XP_033796157.1"/>
    </source>
</evidence>
<dbReference type="SUPFAM" id="SSF63748">
    <property type="entry name" value="Tudor/PWWP/MBT"/>
    <property type="match status" value="2"/>
</dbReference>
<keyword evidence="4" id="KW-0378">Hydrolase</keyword>
<dbReference type="EC" id="3.6.4.13" evidence="1"/>
<evidence type="ECO:0000256" key="1">
    <source>
        <dbReference type="ARBA" id="ARBA00012552"/>
    </source>
</evidence>
<dbReference type="Pfam" id="PF04969">
    <property type="entry name" value="CS"/>
    <property type="match status" value="1"/>
</dbReference>
<dbReference type="GO" id="GO:0016787">
    <property type="term" value="F:hydrolase activity"/>
    <property type="evidence" value="ECO:0007669"/>
    <property type="project" value="UniProtKB-KW"/>
</dbReference>
<dbReference type="RefSeq" id="XP_033796155.1">
    <property type="nucleotide sequence ID" value="XM_033940264.1"/>
</dbReference>
<dbReference type="Proteomes" id="UP000515159">
    <property type="component" value="Chromosome 4"/>
</dbReference>
<comment type="catalytic activity">
    <reaction evidence="7">
        <text>ATP + H2O = ADP + phosphate + H(+)</text>
        <dbReference type="Rhea" id="RHEA:13065"/>
        <dbReference type="ChEBI" id="CHEBI:15377"/>
        <dbReference type="ChEBI" id="CHEBI:15378"/>
        <dbReference type="ChEBI" id="CHEBI:30616"/>
        <dbReference type="ChEBI" id="CHEBI:43474"/>
        <dbReference type="ChEBI" id="CHEBI:456216"/>
        <dbReference type="EC" id="3.6.4.13"/>
    </reaction>
</comment>
<dbReference type="InterPro" id="IPR001650">
    <property type="entry name" value="Helicase_C-like"/>
</dbReference>
<dbReference type="InterPro" id="IPR002999">
    <property type="entry name" value="Tudor"/>
</dbReference>
<dbReference type="PROSITE" id="PS51203">
    <property type="entry name" value="CS"/>
    <property type="match status" value="1"/>
</dbReference>
<dbReference type="GO" id="GO:0042078">
    <property type="term" value="P:germ-line stem cell division"/>
    <property type="evidence" value="ECO:0007669"/>
    <property type="project" value="TreeGrafter"/>
</dbReference>